<protein>
    <submittedName>
        <fullName evidence="1">Uncharacterized protein</fullName>
    </submittedName>
</protein>
<proteinExistence type="predicted"/>
<dbReference type="EMBL" id="CP036264">
    <property type="protein sequence ID" value="QEF97264.1"/>
    <property type="molecule type" value="Genomic_DNA"/>
</dbReference>
<gene>
    <name evidence="1" type="ORF">Mal15_13030</name>
</gene>
<organism evidence="1 2">
    <name type="scientific">Stieleria maiorica</name>
    <dbReference type="NCBI Taxonomy" id="2795974"/>
    <lineage>
        <taxon>Bacteria</taxon>
        <taxon>Pseudomonadati</taxon>
        <taxon>Planctomycetota</taxon>
        <taxon>Planctomycetia</taxon>
        <taxon>Pirellulales</taxon>
        <taxon>Pirellulaceae</taxon>
        <taxon>Stieleria</taxon>
    </lineage>
</organism>
<accession>A0A5B9MCC9</accession>
<name>A0A5B9MCC9_9BACT</name>
<keyword evidence="2" id="KW-1185">Reference proteome</keyword>
<dbReference type="KEGG" id="smam:Mal15_13030"/>
<sequence>MRRDVVRFGNDAKRLNLIAQLHQTGPDPSNERLTRAQLKNLRMLARYYMFIRSGWSVTEGTQDVFDSTRQAFLKSLPDVPEASHTQLKTKTFAELATQISPEGQI</sequence>
<evidence type="ECO:0000313" key="2">
    <source>
        <dbReference type="Proteomes" id="UP000321353"/>
    </source>
</evidence>
<reference evidence="1 2" key="1">
    <citation type="submission" date="2019-02" db="EMBL/GenBank/DDBJ databases">
        <title>Planctomycetal bacteria perform biofilm scaping via a novel small molecule.</title>
        <authorList>
            <person name="Jeske O."/>
            <person name="Boedeker C."/>
            <person name="Wiegand S."/>
            <person name="Breitling P."/>
            <person name="Kallscheuer N."/>
            <person name="Jogler M."/>
            <person name="Rohde M."/>
            <person name="Petersen J."/>
            <person name="Medema M.H."/>
            <person name="Surup F."/>
            <person name="Jogler C."/>
        </authorList>
    </citation>
    <scope>NUCLEOTIDE SEQUENCE [LARGE SCALE GENOMIC DNA]</scope>
    <source>
        <strain evidence="1 2">Mal15</strain>
    </source>
</reference>
<dbReference type="AlphaFoldDB" id="A0A5B9MCC9"/>
<evidence type="ECO:0000313" key="1">
    <source>
        <dbReference type="EMBL" id="QEF97264.1"/>
    </source>
</evidence>
<dbReference type="Proteomes" id="UP000321353">
    <property type="component" value="Chromosome"/>
</dbReference>